<dbReference type="AlphaFoldDB" id="A0A7W5G7Z2"/>
<dbReference type="Pfam" id="PF04355">
    <property type="entry name" value="BamE"/>
    <property type="match status" value="1"/>
</dbReference>
<evidence type="ECO:0000256" key="1">
    <source>
        <dbReference type="ARBA" id="ARBA00022729"/>
    </source>
</evidence>
<feature type="domain" description="Outer membrane protein assembly factor BamE" evidence="3">
    <location>
        <begin position="50"/>
        <end position="113"/>
    </location>
</feature>
<dbReference type="InterPro" id="IPR037873">
    <property type="entry name" value="BamE-like"/>
</dbReference>
<evidence type="ECO:0000259" key="3">
    <source>
        <dbReference type="Pfam" id="PF04355"/>
    </source>
</evidence>
<dbReference type="EMBL" id="JACHXM010000033">
    <property type="protein sequence ID" value="MBB3143061.1"/>
    <property type="molecule type" value="Genomic_DNA"/>
</dbReference>
<dbReference type="PROSITE" id="PS51257">
    <property type="entry name" value="PROKAR_LIPOPROTEIN"/>
    <property type="match status" value="1"/>
</dbReference>
<keyword evidence="4" id="KW-0449">Lipoprotein</keyword>
<dbReference type="RefSeq" id="WP_183389408.1">
    <property type="nucleotide sequence ID" value="NZ_JACHXM010000033.1"/>
</dbReference>
<evidence type="ECO:0000256" key="2">
    <source>
        <dbReference type="ARBA" id="ARBA00023136"/>
    </source>
</evidence>
<sequence length="254" mass="27368">MAMKILGTAQHGAAVAIALILGGCTAMGGNGGFPDPDDAFARGGMLESSRAIRTIQTGMTKDQVRGLLGNPHFSEGLFNVRTWNYLFDLDAEDGHTRQMCQFQLVFDAEMRVEDTRWRTAKCAVRFSAIEASPIESTTVLQRFSLPIADMFTVDDGALTDEAQRVLGEFAALLQRDFSSSSLAIASYPVAGQHRRQRLAVQQFLKAHTDIDDEGVRLTDGTSSPCEGGNVETSCRGTEKVVIQILGSSSNGGDA</sequence>
<name>A0A7W5G7Z2_9GAMM</name>
<protein>
    <submittedName>
        <fullName evidence="4">Outer membrane protein assembly factor BamE (Lipoprotein component of BamABCDE complex)</fullName>
    </submittedName>
</protein>
<gene>
    <name evidence="4" type="ORF">FHR96_003974</name>
</gene>
<evidence type="ECO:0000313" key="5">
    <source>
        <dbReference type="Proteomes" id="UP000525987"/>
    </source>
</evidence>
<dbReference type="Gene3D" id="3.30.1450.10">
    <property type="match status" value="1"/>
</dbReference>
<dbReference type="InterPro" id="IPR007450">
    <property type="entry name" value="BamE_dom"/>
</dbReference>
<reference evidence="4 5" key="1">
    <citation type="submission" date="2020-08" db="EMBL/GenBank/DDBJ databases">
        <title>Genomic Encyclopedia of Type Strains, Phase III (KMG-III): the genomes of soil and plant-associated and newly described type strains.</title>
        <authorList>
            <person name="Whitman W."/>
        </authorList>
    </citation>
    <scope>NUCLEOTIDE SEQUENCE [LARGE SCALE GENOMIC DNA]</scope>
    <source>
        <strain evidence="4 5">CECT 5995</strain>
    </source>
</reference>
<proteinExistence type="predicted"/>
<dbReference type="GO" id="GO:0019867">
    <property type="term" value="C:outer membrane"/>
    <property type="evidence" value="ECO:0007669"/>
    <property type="project" value="InterPro"/>
</dbReference>
<accession>A0A7W5G7Z2</accession>
<comment type="caution">
    <text evidence="4">The sequence shown here is derived from an EMBL/GenBank/DDBJ whole genome shotgun (WGS) entry which is preliminary data.</text>
</comment>
<organism evidence="4 5">
    <name type="scientific">Halomonas organivorans</name>
    <dbReference type="NCBI Taxonomy" id="257772"/>
    <lineage>
        <taxon>Bacteria</taxon>
        <taxon>Pseudomonadati</taxon>
        <taxon>Pseudomonadota</taxon>
        <taxon>Gammaproteobacteria</taxon>
        <taxon>Oceanospirillales</taxon>
        <taxon>Halomonadaceae</taxon>
        <taxon>Halomonas</taxon>
    </lineage>
</organism>
<keyword evidence="1" id="KW-0732">Signal</keyword>
<evidence type="ECO:0000313" key="4">
    <source>
        <dbReference type="EMBL" id="MBB3143061.1"/>
    </source>
</evidence>
<keyword evidence="5" id="KW-1185">Reference proteome</keyword>
<dbReference type="Proteomes" id="UP000525987">
    <property type="component" value="Unassembled WGS sequence"/>
</dbReference>
<keyword evidence="2" id="KW-0472">Membrane</keyword>